<evidence type="ECO:0000256" key="1">
    <source>
        <dbReference type="SAM" id="MobiDB-lite"/>
    </source>
</evidence>
<dbReference type="Proteomes" id="UP001345013">
    <property type="component" value="Unassembled WGS sequence"/>
</dbReference>
<keyword evidence="3" id="KW-1185">Reference proteome</keyword>
<sequence>MDLDQSASDNTIRVYRPKTPSPNPEYPQILLYAPDLASLTPTSNASSTEAEETLLQTYKVYTERTCEDGRIPQVLWPLVQLQPDERHGSGLHENVLSRCHPKCHIICLLPETVWEPIEQICKMQVCKESLAKEEMRFLCNSRLWTHVAEVRALKPSSTISLFVGDREWPLDDFVRGMNVLADQEEAKDPMAGEWIKKTAVWKLVLPDSNDETGGGEGLRSQQDVVTAANTRQRAKTAPEPPTGEENYTVEARRQPVSSPLRERMTPRTVPKVDMLFIPRSGANGPSGRS</sequence>
<gene>
    <name evidence="2" type="ORF">LTR24_005397</name>
</gene>
<comment type="caution">
    <text evidence="2">The sequence shown here is derived from an EMBL/GenBank/DDBJ whole genome shotgun (WGS) entry which is preliminary data.</text>
</comment>
<feature type="region of interest" description="Disordered" evidence="1">
    <location>
        <begin position="1"/>
        <end position="22"/>
    </location>
</feature>
<accession>A0ABR0KB21</accession>
<organism evidence="2 3">
    <name type="scientific">Lithohypha guttulata</name>
    <dbReference type="NCBI Taxonomy" id="1690604"/>
    <lineage>
        <taxon>Eukaryota</taxon>
        <taxon>Fungi</taxon>
        <taxon>Dikarya</taxon>
        <taxon>Ascomycota</taxon>
        <taxon>Pezizomycotina</taxon>
        <taxon>Eurotiomycetes</taxon>
        <taxon>Chaetothyriomycetidae</taxon>
        <taxon>Chaetothyriales</taxon>
        <taxon>Trichomeriaceae</taxon>
        <taxon>Lithohypha</taxon>
    </lineage>
</organism>
<protein>
    <submittedName>
        <fullName evidence="2">Uncharacterized protein</fullName>
    </submittedName>
</protein>
<evidence type="ECO:0000313" key="2">
    <source>
        <dbReference type="EMBL" id="KAK5092260.1"/>
    </source>
</evidence>
<reference evidence="2 3" key="1">
    <citation type="submission" date="2023-08" db="EMBL/GenBank/DDBJ databases">
        <title>Black Yeasts Isolated from many extreme environments.</title>
        <authorList>
            <person name="Coleine C."/>
            <person name="Stajich J.E."/>
            <person name="Selbmann L."/>
        </authorList>
    </citation>
    <scope>NUCLEOTIDE SEQUENCE [LARGE SCALE GENOMIC DNA]</scope>
    <source>
        <strain evidence="2 3">CCFEE 5885</strain>
    </source>
</reference>
<feature type="compositionally biased region" description="Polar residues" evidence="1">
    <location>
        <begin position="219"/>
        <end position="231"/>
    </location>
</feature>
<proteinExistence type="predicted"/>
<dbReference type="EMBL" id="JAVRRG010000061">
    <property type="protein sequence ID" value="KAK5092260.1"/>
    <property type="molecule type" value="Genomic_DNA"/>
</dbReference>
<feature type="compositionally biased region" description="Polar residues" evidence="1">
    <location>
        <begin position="1"/>
        <end position="11"/>
    </location>
</feature>
<name>A0ABR0KB21_9EURO</name>
<evidence type="ECO:0000313" key="3">
    <source>
        <dbReference type="Proteomes" id="UP001345013"/>
    </source>
</evidence>
<feature type="region of interest" description="Disordered" evidence="1">
    <location>
        <begin position="208"/>
        <end position="289"/>
    </location>
</feature>